<name>A0ABS9SX59_9ACTN</name>
<feature type="region of interest" description="Disordered" evidence="1">
    <location>
        <begin position="65"/>
        <end position="129"/>
    </location>
</feature>
<reference evidence="2" key="2">
    <citation type="journal article" date="2023" name="Int. J. Syst. Evol. Microbiol.">
        <title>Streptomyces marispadix sp. nov., isolated from marine beach sediment of the Northern Coast of Portugal.</title>
        <authorList>
            <person name="dos Santos J.D.N."/>
            <person name="Vitorino I.R."/>
            <person name="Kallscheuer N."/>
            <person name="Srivastava A."/>
            <person name="Krautwurst S."/>
            <person name="Marz M."/>
            <person name="Jogler C."/>
            <person name="Lobo Da Cunha A."/>
            <person name="Catita J."/>
            <person name="Goncalves H."/>
            <person name="Gonzalez I."/>
            <person name="Reyes F."/>
            <person name="Lage O.M."/>
        </authorList>
    </citation>
    <scope>NUCLEOTIDE SEQUENCE</scope>
    <source>
        <strain evidence="2">M600PL45_2</strain>
    </source>
</reference>
<reference evidence="2" key="1">
    <citation type="submission" date="2022-03" db="EMBL/GenBank/DDBJ databases">
        <authorList>
            <person name="Santos J.D.N."/>
            <person name="Kallscheuer N."/>
            <person name="Jogler C."/>
            <person name="Lage O.M."/>
        </authorList>
    </citation>
    <scope>NUCLEOTIDE SEQUENCE</scope>
    <source>
        <strain evidence="2">M600PL45_2</strain>
    </source>
</reference>
<proteinExistence type="predicted"/>
<comment type="caution">
    <text evidence="2">The sequence shown here is derived from an EMBL/GenBank/DDBJ whole genome shotgun (WGS) entry which is preliminary data.</text>
</comment>
<dbReference type="RefSeq" id="WP_241058888.1">
    <property type="nucleotide sequence ID" value="NZ_JAKWJU010000002.1"/>
</dbReference>
<keyword evidence="3" id="KW-1185">Reference proteome</keyword>
<accession>A0ABS9SX59</accession>
<feature type="compositionally biased region" description="Acidic residues" evidence="1">
    <location>
        <begin position="77"/>
        <end position="91"/>
    </location>
</feature>
<evidence type="ECO:0008006" key="4">
    <source>
        <dbReference type="Google" id="ProtNLM"/>
    </source>
</evidence>
<sequence length="129" mass="14265">MTERPLEERGEPILLGNEFAEIRVCRVETRNGSRLLVESPKSGRWITLCPLEVEALTWQNTETFSRMLGNPFGPLFPDEDEGGDEGEDEHESGDRDGHESGDRDGHESGDVEADAPMDTGRNPGEGSRP</sequence>
<evidence type="ECO:0000313" key="2">
    <source>
        <dbReference type="EMBL" id="MCH6160863.1"/>
    </source>
</evidence>
<gene>
    <name evidence="2" type="ORF">MMA15_10765</name>
</gene>
<feature type="compositionally biased region" description="Basic and acidic residues" evidence="1">
    <location>
        <begin position="92"/>
        <end position="109"/>
    </location>
</feature>
<dbReference type="EMBL" id="JAKWJU010000002">
    <property type="protein sequence ID" value="MCH6160863.1"/>
    <property type="molecule type" value="Genomic_DNA"/>
</dbReference>
<protein>
    <recommendedName>
        <fullName evidence="4">Dihydrodiol dehydrogenase</fullName>
    </recommendedName>
</protein>
<evidence type="ECO:0000256" key="1">
    <source>
        <dbReference type="SAM" id="MobiDB-lite"/>
    </source>
</evidence>
<organism evidence="2 3">
    <name type="scientific">Streptomyces marispadix</name>
    <dbReference type="NCBI Taxonomy" id="2922868"/>
    <lineage>
        <taxon>Bacteria</taxon>
        <taxon>Bacillati</taxon>
        <taxon>Actinomycetota</taxon>
        <taxon>Actinomycetes</taxon>
        <taxon>Kitasatosporales</taxon>
        <taxon>Streptomycetaceae</taxon>
        <taxon>Streptomyces</taxon>
    </lineage>
</organism>
<dbReference type="Proteomes" id="UP001166784">
    <property type="component" value="Unassembled WGS sequence"/>
</dbReference>
<evidence type="ECO:0000313" key="3">
    <source>
        <dbReference type="Proteomes" id="UP001166784"/>
    </source>
</evidence>